<evidence type="ECO:0000313" key="3">
    <source>
        <dbReference type="Proteomes" id="UP001649230"/>
    </source>
</evidence>
<organism evidence="2 3">
    <name type="scientific">Paenibacillus hexagrammi</name>
    <dbReference type="NCBI Taxonomy" id="2908839"/>
    <lineage>
        <taxon>Bacteria</taxon>
        <taxon>Bacillati</taxon>
        <taxon>Bacillota</taxon>
        <taxon>Bacilli</taxon>
        <taxon>Bacillales</taxon>
        <taxon>Paenibacillaceae</taxon>
        <taxon>Paenibacillus</taxon>
    </lineage>
</organism>
<keyword evidence="3" id="KW-1185">Reference proteome</keyword>
<evidence type="ECO:0000259" key="1">
    <source>
        <dbReference type="PROSITE" id="PS50943"/>
    </source>
</evidence>
<feature type="domain" description="HTH cro/C1-type" evidence="1">
    <location>
        <begin position="30"/>
        <end position="84"/>
    </location>
</feature>
<dbReference type="PROSITE" id="PS50943">
    <property type="entry name" value="HTH_CROC1"/>
    <property type="match status" value="1"/>
</dbReference>
<dbReference type="EMBL" id="CP090979">
    <property type="protein sequence ID" value="UJF36603.1"/>
    <property type="molecule type" value="Genomic_DNA"/>
</dbReference>
<dbReference type="CDD" id="cd00093">
    <property type="entry name" value="HTH_XRE"/>
    <property type="match status" value="1"/>
</dbReference>
<evidence type="ECO:0000313" key="2">
    <source>
        <dbReference type="EMBL" id="UJF36603.1"/>
    </source>
</evidence>
<dbReference type="InterPro" id="IPR001387">
    <property type="entry name" value="Cro/C1-type_HTH"/>
</dbReference>
<keyword evidence="2" id="KW-0614">Plasmid</keyword>
<accession>A0ABY3SRE6</accession>
<sequence>MALLGGVACGTRYARAHGSGRTLDRGRFILIRKRKSHSMTLQVVADQIGISKNYLSEIENGKKGPNDEIIASLARIYGLNEEELFEKYGKISLGARKYLEGDPKMQKALAKISKNKKLTDEDKARLADNLMSLYDEILNSK</sequence>
<dbReference type="SMART" id="SM00530">
    <property type="entry name" value="HTH_XRE"/>
    <property type="match status" value="1"/>
</dbReference>
<protein>
    <submittedName>
        <fullName evidence="2">Helix-turn-helix transcriptional regulator</fullName>
    </submittedName>
</protein>
<dbReference type="SUPFAM" id="SSF47413">
    <property type="entry name" value="lambda repressor-like DNA-binding domains"/>
    <property type="match status" value="1"/>
</dbReference>
<gene>
    <name evidence="2" type="ORF">L0M14_30405</name>
</gene>
<dbReference type="Proteomes" id="UP001649230">
    <property type="component" value="Plasmid pYPD9-1"/>
</dbReference>
<reference evidence="2 3" key="1">
    <citation type="journal article" date="2024" name="Int. J. Syst. Evol. Microbiol.">
        <title>Paenibacillus hexagrammi sp. nov., a novel bacterium isolated from the gut content of Hexagrammos agrammus.</title>
        <authorList>
            <person name="Jung H.K."/>
            <person name="Kim D.G."/>
            <person name="Zin H."/>
            <person name="Park J."/>
            <person name="Jung H."/>
            <person name="Kim Y.O."/>
            <person name="Kong H.J."/>
            <person name="Kim J.W."/>
            <person name="Kim Y.S."/>
        </authorList>
    </citation>
    <scope>NUCLEOTIDE SEQUENCE [LARGE SCALE GENOMIC DNA]</scope>
    <source>
        <strain evidence="2 3">YPD9-1</strain>
    </source>
</reference>
<dbReference type="RefSeq" id="WP_235123153.1">
    <property type="nucleotide sequence ID" value="NZ_CP090979.1"/>
</dbReference>
<dbReference type="InterPro" id="IPR010982">
    <property type="entry name" value="Lambda_DNA-bd_dom_sf"/>
</dbReference>
<geneLocation type="plasmid" evidence="2 3">
    <name>pYPD9-1</name>
</geneLocation>
<proteinExistence type="predicted"/>
<dbReference type="Pfam" id="PF01381">
    <property type="entry name" value="HTH_3"/>
    <property type="match status" value="1"/>
</dbReference>
<dbReference type="Gene3D" id="1.10.260.40">
    <property type="entry name" value="lambda repressor-like DNA-binding domains"/>
    <property type="match status" value="1"/>
</dbReference>
<name>A0ABY3SRE6_9BACL</name>